<accession>A0A433VCZ7</accession>
<sequence>MQINGFGNLLINQTSILTAQQVEVCLFPPCSDPSNPTKKINLNDRGQAGNVTLNSIGNLTFSNSRIESDTRGGNPAGNIIFRANQGISIADNSTISARTSSGGKAGNITFLAPTLVVAGDARVLAETASTGDSGSIFVNAPTSVDLIRQDNLSPVLSVETSGAGKAGNITINTLSLSLSEQARITATATANATNPQGGGSITLNASNLNLAGIVGIFAETKGEAPAGTLRLNPYNNQPDLDIALTPNSKISASTSGSGKGGDLIVTAPQSITIAGSGKLAVETSNIGNAGNMNFTTQQLTLKDGVEISASTSGIGKAGEIGINAEKFTLSGGAKVATNTSSSGSAGNLTVQVNDQLFLTGRGTGLFATTTDNSTGIGGNIIIDPRLVQIEDGATIAVDSRGSGIGGNISLQASRLVLNQQGSITAKTASTTGGNISLNVKDLTLLRRNSLISATAGTDKAGGNGGNINFDGKFIIALENEDSDISADAFSGTGGNIQINSQGIFGIESRPKPTEKSDITASSELGISGTINLNQPDNSSIQNSFTELSPNVIDTNALIANSCIARGAKREENTFTITGSGALRNSPGDVLISTYTTGDVRNVEPTSRPWKKGDPIVEPQGLYRLPSGQLLLSRACN</sequence>
<protein>
    <recommendedName>
        <fullName evidence="3">Filamentous haemagglutinin FhaB/tRNA nuclease CdiA-like TPS domain-containing protein</fullName>
    </recommendedName>
</protein>
<dbReference type="AlphaFoldDB" id="A0A433VCZ7"/>
<dbReference type="Gene3D" id="2.160.20.10">
    <property type="entry name" value="Single-stranded right-handed beta-helix, Pectin lyase-like"/>
    <property type="match status" value="2"/>
</dbReference>
<reference evidence="1" key="1">
    <citation type="submission" date="2018-12" db="EMBL/GenBank/DDBJ databases">
        <authorList>
            <person name="Will S."/>
            <person name="Neumann-Schaal M."/>
            <person name="Henke P."/>
        </authorList>
    </citation>
    <scope>NUCLEOTIDE SEQUENCE</scope>
    <source>
        <strain evidence="1">PCC 7102</strain>
    </source>
</reference>
<dbReference type="InterPro" id="IPR012334">
    <property type="entry name" value="Pectin_lyas_fold"/>
</dbReference>
<gene>
    <name evidence="1" type="ORF">DSM106972_048310</name>
</gene>
<dbReference type="EMBL" id="RSCL01000012">
    <property type="protein sequence ID" value="RUT03917.1"/>
    <property type="molecule type" value="Genomic_DNA"/>
</dbReference>
<dbReference type="Proteomes" id="UP000271624">
    <property type="component" value="Unassembled WGS sequence"/>
</dbReference>
<name>A0A433VCZ7_9CYAN</name>
<evidence type="ECO:0008006" key="3">
    <source>
        <dbReference type="Google" id="ProtNLM"/>
    </source>
</evidence>
<evidence type="ECO:0000313" key="2">
    <source>
        <dbReference type="Proteomes" id="UP000271624"/>
    </source>
</evidence>
<evidence type="ECO:0000313" key="1">
    <source>
        <dbReference type="EMBL" id="RUT03917.1"/>
    </source>
</evidence>
<dbReference type="InterPro" id="IPR011050">
    <property type="entry name" value="Pectin_lyase_fold/virulence"/>
</dbReference>
<comment type="caution">
    <text evidence="1">The sequence shown here is derived from an EMBL/GenBank/DDBJ whole genome shotgun (WGS) entry which is preliminary data.</text>
</comment>
<organism evidence="1 2">
    <name type="scientific">Dulcicalothrix desertica PCC 7102</name>
    <dbReference type="NCBI Taxonomy" id="232991"/>
    <lineage>
        <taxon>Bacteria</taxon>
        <taxon>Bacillati</taxon>
        <taxon>Cyanobacteriota</taxon>
        <taxon>Cyanophyceae</taxon>
        <taxon>Nostocales</taxon>
        <taxon>Calotrichaceae</taxon>
        <taxon>Dulcicalothrix</taxon>
    </lineage>
</organism>
<reference evidence="1" key="2">
    <citation type="journal article" date="2019" name="Genome Biol. Evol.">
        <title>Day and night: Metabolic profiles and evolutionary relationships of six axenic non-marine cyanobacteria.</title>
        <authorList>
            <person name="Will S.E."/>
            <person name="Henke P."/>
            <person name="Boedeker C."/>
            <person name="Huang S."/>
            <person name="Brinkmann H."/>
            <person name="Rohde M."/>
            <person name="Jarek M."/>
            <person name="Friedl T."/>
            <person name="Seufert S."/>
            <person name="Schumacher M."/>
            <person name="Overmann J."/>
            <person name="Neumann-Schaal M."/>
            <person name="Petersen J."/>
        </authorList>
    </citation>
    <scope>NUCLEOTIDE SEQUENCE [LARGE SCALE GENOMIC DNA]</scope>
    <source>
        <strain evidence="1">PCC 7102</strain>
    </source>
</reference>
<keyword evidence="2" id="KW-1185">Reference proteome</keyword>
<proteinExistence type="predicted"/>
<dbReference type="SUPFAM" id="SSF51126">
    <property type="entry name" value="Pectin lyase-like"/>
    <property type="match status" value="2"/>
</dbReference>